<proteinExistence type="predicted"/>
<feature type="non-terminal residue" evidence="1">
    <location>
        <position position="1"/>
    </location>
</feature>
<sequence>LKGKMATAPHVLTQMMRLHQITCGHLKNDDGTITELKNLAFELGS</sequence>
<dbReference type="AlphaFoldDB" id="X1EAL9"/>
<organism evidence="1">
    <name type="scientific">marine sediment metagenome</name>
    <dbReference type="NCBI Taxonomy" id="412755"/>
    <lineage>
        <taxon>unclassified sequences</taxon>
        <taxon>metagenomes</taxon>
        <taxon>ecological metagenomes</taxon>
    </lineage>
</organism>
<gene>
    <name evidence="1" type="ORF">S01H4_64844</name>
</gene>
<comment type="caution">
    <text evidence="1">The sequence shown here is derived from an EMBL/GenBank/DDBJ whole genome shotgun (WGS) entry which is preliminary data.</text>
</comment>
<protein>
    <submittedName>
        <fullName evidence="1">Uncharacterized protein</fullName>
    </submittedName>
</protein>
<reference evidence="1" key="1">
    <citation type="journal article" date="2014" name="Front. Microbiol.">
        <title>High frequency of phylogenetically diverse reductive dehalogenase-homologous genes in deep subseafloor sedimentary metagenomes.</title>
        <authorList>
            <person name="Kawai M."/>
            <person name="Futagami T."/>
            <person name="Toyoda A."/>
            <person name="Takaki Y."/>
            <person name="Nishi S."/>
            <person name="Hori S."/>
            <person name="Arai W."/>
            <person name="Tsubouchi T."/>
            <person name="Morono Y."/>
            <person name="Uchiyama I."/>
            <person name="Ito T."/>
            <person name="Fujiyama A."/>
            <person name="Inagaki F."/>
            <person name="Takami H."/>
        </authorList>
    </citation>
    <scope>NUCLEOTIDE SEQUENCE</scope>
    <source>
        <strain evidence="1">Expedition CK06-06</strain>
    </source>
</reference>
<name>X1EAL9_9ZZZZ</name>
<accession>X1EAL9</accession>
<dbReference type="EMBL" id="BART01039462">
    <property type="protein sequence ID" value="GAH14189.1"/>
    <property type="molecule type" value="Genomic_DNA"/>
</dbReference>
<evidence type="ECO:0000313" key="1">
    <source>
        <dbReference type="EMBL" id="GAH14189.1"/>
    </source>
</evidence>